<name>A0A212S529_RHOAC</name>
<gene>
    <name evidence="1" type="ORF">SAMN06265338_1132</name>
</gene>
<sequence>MALAAQARKFGLGMIFATQAPKGIETKIVSNCTTHFYGRMSSPALIDATEEMMRARGKAAGDLGKLSAGLFYYATEAMSAPIKIRTPLCLSHHPQNPASPEDILALTKR</sequence>
<protein>
    <recommendedName>
        <fullName evidence="3">ATP-binding protein</fullName>
    </recommendedName>
</protein>
<dbReference type="InterPro" id="IPR027417">
    <property type="entry name" value="P-loop_NTPase"/>
</dbReference>
<dbReference type="SUPFAM" id="SSF52540">
    <property type="entry name" value="P-loop containing nucleoside triphosphate hydrolases"/>
    <property type="match status" value="1"/>
</dbReference>
<reference evidence="2" key="1">
    <citation type="submission" date="2017-06" db="EMBL/GenBank/DDBJ databases">
        <authorList>
            <person name="Varghese N."/>
            <person name="Submissions S."/>
        </authorList>
    </citation>
    <scope>NUCLEOTIDE SEQUENCE [LARGE SCALE GENOMIC DNA]</scope>
    <source>
        <strain evidence="2">DSM 137</strain>
    </source>
</reference>
<dbReference type="Gene3D" id="3.40.50.300">
    <property type="entry name" value="P-loop containing nucleotide triphosphate hydrolases"/>
    <property type="match status" value="1"/>
</dbReference>
<accession>A0A212S529</accession>
<dbReference type="Proteomes" id="UP000198418">
    <property type="component" value="Unassembled WGS sequence"/>
</dbReference>
<dbReference type="AlphaFoldDB" id="A0A212S529"/>
<evidence type="ECO:0008006" key="3">
    <source>
        <dbReference type="Google" id="ProtNLM"/>
    </source>
</evidence>
<dbReference type="RefSeq" id="WP_141098485.1">
    <property type="nucleotide sequence ID" value="NZ_FYDG01000013.1"/>
</dbReference>
<proteinExistence type="predicted"/>
<evidence type="ECO:0000313" key="2">
    <source>
        <dbReference type="Proteomes" id="UP000198418"/>
    </source>
</evidence>
<organism evidence="1 2">
    <name type="scientific">Rhodoblastus acidophilus</name>
    <name type="common">Rhodopseudomonas acidophila</name>
    <dbReference type="NCBI Taxonomy" id="1074"/>
    <lineage>
        <taxon>Bacteria</taxon>
        <taxon>Pseudomonadati</taxon>
        <taxon>Pseudomonadota</taxon>
        <taxon>Alphaproteobacteria</taxon>
        <taxon>Hyphomicrobiales</taxon>
        <taxon>Rhodoblastaceae</taxon>
        <taxon>Rhodoblastus</taxon>
    </lineage>
</organism>
<dbReference type="EMBL" id="FYDG01000013">
    <property type="protein sequence ID" value="SNB80345.1"/>
    <property type="molecule type" value="Genomic_DNA"/>
</dbReference>
<dbReference type="OrthoDB" id="9758751at2"/>
<evidence type="ECO:0000313" key="1">
    <source>
        <dbReference type="EMBL" id="SNB80345.1"/>
    </source>
</evidence>
<keyword evidence="2" id="KW-1185">Reference proteome</keyword>